<evidence type="ECO:0000256" key="1">
    <source>
        <dbReference type="ARBA" id="ARBA00009437"/>
    </source>
</evidence>
<dbReference type="InterPro" id="IPR036388">
    <property type="entry name" value="WH-like_DNA-bd_sf"/>
</dbReference>
<proteinExistence type="inferred from homology"/>
<comment type="similarity">
    <text evidence="1">Belongs to the LysR transcriptional regulatory family.</text>
</comment>
<reference evidence="6 7" key="1">
    <citation type="submission" date="2021-01" db="EMBL/GenBank/DDBJ databases">
        <title>Genomic Encyclopedia of Type Strains, Phase IV (KMG-IV): sequencing the most valuable type-strain genomes for metagenomic binning, comparative biology and taxonomic classification.</title>
        <authorList>
            <person name="Goeker M."/>
        </authorList>
    </citation>
    <scope>NUCLEOTIDE SEQUENCE [LARGE SCALE GENOMIC DNA]</scope>
    <source>
        <strain evidence="6 7">DSM 103394</strain>
    </source>
</reference>
<feature type="domain" description="HTH lysR-type" evidence="5">
    <location>
        <begin position="4"/>
        <end position="61"/>
    </location>
</feature>
<keyword evidence="4" id="KW-0804">Transcription</keyword>
<dbReference type="PANTHER" id="PTHR30126">
    <property type="entry name" value="HTH-TYPE TRANSCRIPTIONAL REGULATOR"/>
    <property type="match status" value="1"/>
</dbReference>
<dbReference type="InterPro" id="IPR000847">
    <property type="entry name" value="LysR_HTH_N"/>
</dbReference>
<evidence type="ECO:0000256" key="3">
    <source>
        <dbReference type="ARBA" id="ARBA00023125"/>
    </source>
</evidence>
<evidence type="ECO:0000259" key="5">
    <source>
        <dbReference type="PROSITE" id="PS50931"/>
    </source>
</evidence>
<evidence type="ECO:0000256" key="4">
    <source>
        <dbReference type="ARBA" id="ARBA00023163"/>
    </source>
</evidence>
<sequence>MSEVNLHALKLFYIVTEMGSITMAAKELRISQPAVSSQLKKFEKELGLSLFKQEGRGISLTEFGIELAEKARNLFALEQQIELFVEDYRLARRGKLRIAATYLPANFLIPHWAASFKKENEDVELLITTTNSKGAFDRLQQYKADIAVFGGDMPGSHPTTIDAEELYEDELWFVVSPEHKYANQIVSLHQIIQEPFIMREKGSSTRERLFSLCQTYNVQPPMVSLQFNGLHEAIRSVMAGYGANFVSSIVVREYVERGLLARVFVNDIHLTNKIAICVRKTERQSELVKKFIDICKRETLSN</sequence>
<dbReference type="PRINTS" id="PR00039">
    <property type="entry name" value="HTHLYSR"/>
</dbReference>
<dbReference type="GO" id="GO:0003677">
    <property type="term" value="F:DNA binding"/>
    <property type="evidence" value="ECO:0007669"/>
    <property type="project" value="UniProtKB-KW"/>
</dbReference>
<dbReference type="Gene3D" id="3.40.190.290">
    <property type="match status" value="1"/>
</dbReference>
<dbReference type="Proteomes" id="UP000674416">
    <property type="component" value="Unassembled WGS sequence"/>
</dbReference>
<keyword evidence="3 6" id="KW-0238">DNA-binding</keyword>
<keyword evidence="7" id="KW-1185">Reference proteome</keyword>
<dbReference type="SUPFAM" id="SSF53850">
    <property type="entry name" value="Periplasmic binding protein-like II"/>
    <property type="match status" value="1"/>
</dbReference>
<organism evidence="6 7">
    <name type="scientific">Bacillus capparidis</name>
    <dbReference type="NCBI Taxonomy" id="1840411"/>
    <lineage>
        <taxon>Bacteria</taxon>
        <taxon>Bacillati</taxon>
        <taxon>Bacillota</taxon>
        <taxon>Bacilli</taxon>
        <taxon>Bacillales</taxon>
        <taxon>Bacillaceae</taxon>
        <taxon>Bacillus</taxon>
    </lineage>
</organism>
<keyword evidence="2" id="KW-0805">Transcription regulation</keyword>
<dbReference type="Pfam" id="PF03466">
    <property type="entry name" value="LysR_substrate"/>
    <property type="match status" value="1"/>
</dbReference>
<evidence type="ECO:0000256" key="2">
    <source>
        <dbReference type="ARBA" id="ARBA00023015"/>
    </source>
</evidence>
<evidence type="ECO:0000313" key="7">
    <source>
        <dbReference type="Proteomes" id="UP000674416"/>
    </source>
</evidence>
<comment type="caution">
    <text evidence="6">The sequence shown here is derived from an EMBL/GenBank/DDBJ whole genome shotgun (WGS) entry which is preliminary data.</text>
</comment>
<protein>
    <submittedName>
        <fullName evidence="6">DNA-binding transcriptional LysR family regulator</fullName>
    </submittedName>
</protein>
<dbReference type="EMBL" id="JAFDST010000003">
    <property type="protein sequence ID" value="MBP1082459.1"/>
    <property type="molecule type" value="Genomic_DNA"/>
</dbReference>
<dbReference type="SUPFAM" id="SSF46785">
    <property type="entry name" value="Winged helix' DNA-binding domain"/>
    <property type="match status" value="1"/>
</dbReference>
<gene>
    <name evidence="6" type="ORF">JOC74_002962</name>
</gene>
<dbReference type="InterPro" id="IPR005119">
    <property type="entry name" value="LysR_subst-bd"/>
</dbReference>
<dbReference type="Pfam" id="PF00126">
    <property type="entry name" value="HTH_1"/>
    <property type="match status" value="1"/>
</dbReference>
<name>A0ABS4CYL8_9BACI</name>
<dbReference type="PANTHER" id="PTHR30126:SF40">
    <property type="entry name" value="HTH-TYPE TRANSCRIPTIONAL REGULATOR GLTR"/>
    <property type="match status" value="1"/>
</dbReference>
<accession>A0ABS4CYL8</accession>
<dbReference type="InterPro" id="IPR036390">
    <property type="entry name" value="WH_DNA-bd_sf"/>
</dbReference>
<evidence type="ECO:0000313" key="6">
    <source>
        <dbReference type="EMBL" id="MBP1082459.1"/>
    </source>
</evidence>
<dbReference type="Gene3D" id="1.10.10.10">
    <property type="entry name" value="Winged helix-like DNA-binding domain superfamily/Winged helix DNA-binding domain"/>
    <property type="match status" value="1"/>
</dbReference>
<dbReference type="PROSITE" id="PS50931">
    <property type="entry name" value="HTH_LYSR"/>
    <property type="match status" value="1"/>
</dbReference>